<dbReference type="AlphaFoldDB" id="A0AAU7ATT6"/>
<dbReference type="RefSeq" id="WP_354701551.1">
    <property type="nucleotide sequence ID" value="NZ_CP114014.1"/>
</dbReference>
<proteinExistence type="predicted"/>
<evidence type="ECO:0000313" key="2">
    <source>
        <dbReference type="EMBL" id="XAY05029.1"/>
    </source>
</evidence>
<protein>
    <recommendedName>
        <fullName evidence="1">GST N-terminal domain-containing protein</fullName>
    </recommendedName>
</protein>
<reference evidence="2" key="1">
    <citation type="submission" date="2022-12" db="EMBL/GenBank/DDBJ databases">
        <title>Paraconexibacter alkalitolerans sp. nov. and Baekduia alba sp. nov., isolated from soil and emended description of the genera Paraconexibacter (Chun et al., 2020) and Baekduia (An et al., 2020).</title>
        <authorList>
            <person name="Vieira S."/>
            <person name="Huber K.J."/>
            <person name="Geppert A."/>
            <person name="Wolf J."/>
            <person name="Neumann-Schaal M."/>
            <person name="Muesken M."/>
            <person name="Overmann J."/>
        </authorList>
    </citation>
    <scope>NUCLEOTIDE SEQUENCE</scope>
    <source>
        <strain evidence="2">AEG42_29</strain>
    </source>
</reference>
<sequence>MSATVTKDVTTPTLYVCHVDKIPSLHPCAKADAALTDAGVSHEKIVYGKGKPFGLGTKGTRADLAAVSGQEKLPVLVLPGGEVLSGSKSIIGWAKQQSAG</sequence>
<name>A0AAU7ATT6_9ACTN</name>
<feature type="domain" description="GST N-terminal" evidence="1">
    <location>
        <begin position="29"/>
        <end position="94"/>
    </location>
</feature>
<accession>A0AAU7ATT6</accession>
<dbReference type="InterPro" id="IPR004045">
    <property type="entry name" value="Glutathione_S-Trfase_N"/>
</dbReference>
<dbReference type="EMBL" id="CP114014">
    <property type="protein sequence ID" value="XAY05029.1"/>
    <property type="molecule type" value="Genomic_DNA"/>
</dbReference>
<dbReference type="KEGG" id="parq:DSM112329_01870"/>
<dbReference type="InterPro" id="IPR036249">
    <property type="entry name" value="Thioredoxin-like_sf"/>
</dbReference>
<organism evidence="2">
    <name type="scientific">Paraconexibacter sp. AEG42_29</name>
    <dbReference type="NCBI Taxonomy" id="2997339"/>
    <lineage>
        <taxon>Bacteria</taxon>
        <taxon>Bacillati</taxon>
        <taxon>Actinomycetota</taxon>
        <taxon>Thermoleophilia</taxon>
        <taxon>Solirubrobacterales</taxon>
        <taxon>Paraconexibacteraceae</taxon>
        <taxon>Paraconexibacter</taxon>
    </lineage>
</organism>
<dbReference type="SUPFAM" id="SSF52833">
    <property type="entry name" value="Thioredoxin-like"/>
    <property type="match status" value="1"/>
</dbReference>
<dbReference type="Pfam" id="PF13409">
    <property type="entry name" value="GST_N_2"/>
    <property type="match status" value="1"/>
</dbReference>
<gene>
    <name evidence="2" type="ORF">DSM112329_01870</name>
</gene>
<evidence type="ECO:0000259" key="1">
    <source>
        <dbReference type="Pfam" id="PF13409"/>
    </source>
</evidence>